<feature type="transmembrane region" description="Helical" evidence="6">
    <location>
        <begin position="39"/>
        <end position="61"/>
    </location>
</feature>
<dbReference type="InterPro" id="IPR010291">
    <property type="entry name" value="Ion_channel_UNC-93"/>
</dbReference>
<feature type="transmembrane region" description="Helical" evidence="6">
    <location>
        <begin position="382"/>
        <end position="401"/>
    </location>
</feature>
<evidence type="ECO:0000256" key="5">
    <source>
        <dbReference type="ARBA" id="ARBA00023136"/>
    </source>
</evidence>
<evidence type="ECO:0000256" key="3">
    <source>
        <dbReference type="ARBA" id="ARBA00022692"/>
    </source>
</evidence>
<evidence type="ECO:0000256" key="1">
    <source>
        <dbReference type="ARBA" id="ARBA00004141"/>
    </source>
</evidence>
<feature type="transmembrane region" description="Helical" evidence="6">
    <location>
        <begin position="469"/>
        <end position="487"/>
    </location>
</feature>
<evidence type="ECO:0000313" key="7">
    <source>
        <dbReference type="EMBL" id="CAF1431580.1"/>
    </source>
</evidence>
<feature type="transmembrane region" description="Helical" evidence="6">
    <location>
        <begin position="128"/>
        <end position="151"/>
    </location>
</feature>
<feature type="transmembrane region" description="Helical" evidence="6">
    <location>
        <begin position="407"/>
        <end position="424"/>
    </location>
</feature>
<dbReference type="SUPFAM" id="SSF103473">
    <property type="entry name" value="MFS general substrate transporter"/>
    <property type="match status" value="1"/>
</dbReference>
<dbReference type="PANTHER" id="PTHR19444:SF13">
    <property type="entry name" value="PROTEIN UNC-93 HOMOLOG A"/>
    <property type="match status" value="1"/>
</dbReference>
<feature type="transmembrane region" description="Helical" evidence="6">
    <location>
        <begin position="73"/>
        <end position="92"/>
    </location>
</feature>
<name>A0A815ND86_9BILA</name>
<dbReference type="AlphaFoldDB" id="A0A815ND86"/>
<evidence type="ECO:0000256" key="4">
    <source>
        <dbReference type="ARBA" id="ARBA00022989"/>
    </source>
</evidence>
<sequence>MVTGVELKSELVQTVGNDGNLSSADTIFSKEKSPSVIRAFKNVLVICFAFLLQFTAFSAIANLQSSLNTDANVGVNSLSIIYACLLLSATFLPHPSIATFGLKWTIVISQIPYLLYMVANYYPKVYFMYPTAALVGLAAGPLWTSKCIYLTEMGSIYAFEKKLDKNIIINRYFGIFFMFFQSGQIWGNLISYLVLMPEERIYAINGTENNRSLVFESYAKCGADFIEEEYQAVEDTHRIDRKTIDILCIIYICVCVCSILIVAVFLDQRRTSSRDRMSVMFCNSMKLLVSTVKHLRHINQLLLIPITVWSGLEQSFLWTQFSKGFISCVLNAKYVGLILMGFISCVLNAKYVGLILMVYGICDSIGSFAFGQLVKLVGRWPCFDFAAIINYALIITMLVWHPSQDQIAVLFVLAALWGVTDAIWQTQINAFYGVIFTENREAAFSNYRLWESTGFAFFRIITPYIRVRLVLIILAIFLSFGIVGYTMTEYRSRTLEETKDKTKTNNTVSLS</sequence>
<reference evidence="7" key="1">
    <citation type="submission" date="2021-02" db="EMBL/GenBank/DDBJ databases">
        <authorList>
            <person name="Nowell W R."/>
        </authorList>
    </citation>
    <scope>NUCLEOTIDE SEQUENCE</scope>
</reference>
<protein>
    <recommendedName>
        <fullName evidence="9">UNC93-like protein</fullName>
    </recommendedName>
</protein>
<dbReference type="Proteomes" id="UP000663855">
    <property type="component" value="Unassembled WGS sequence"/>
</dbReference>
<feature type="transmembrane region" description="Helical" evidence="6">
    <location>
        <begin position="324"/>
        <end position="343"/>
    </location>
</feature>
<accession>A0A815ND86</accession>
<comment type="caution">
    <text evidence="7">The sequence shown here is derived from an EMBL/GenBank/DDBJ whole genome shotgun (WGS) entry which is preliminary data.</text>
</comment>
<keyword evidence="5 6" id="KW-0472">Membrane</keyword>
<evidence type="ECO:0000256" key="2">
    <source>
        <dbReference type="ARBA" id="ARBA00009172"/>
    </source>
</evidence>
<feature type="transmembrane region" description="Helical" evidence="6">
    <location>
        <begin position="104"/>
        <end position="122"/>
    </location>
</feature>
<dbReference type="InterPro" id="IPR051951">
    <property type="entry name" value="UNC-93_regulatory"/>
</dbReference>
<feature type="transmembrane region" description="Helical" evidence="6">
    <location>
        <begin position="172"/>
        <end position="195"/>
    </location>
</feature>
<feature type="transmembrane region" description="Helical" evidence="6">
    <location>
        <begin position="349"/>
        <end position="370"/>
    </location>
</feature>
<comment type="subcellular location">
    <subcellularLocation>
        <location evidence="1">Membrane</location>
        <topology evidence="1">Multi-pass membrane protein</topology>
    </subcellularLocation>
</comment>
<organism evidence="7 8">
    <name type="scientific">Rotaria magnacalcarata</name>
    <dbReference type="NCBI Taxonomy" id="392030"/>
    <lineage>
        <taxon>Eukaryota</taxon>
        <taxon>Metazoa</taxon>
        <taxon>Spiralia</taxon>
        <taxon>Gnathifera</taxon>
        <taxon>Rotifera</taxon>
        <taxon>Eurotatoria</taxon>
        <taxon>Bdelloidea</taxon>
        <taxon>Philodinida</taxon>
        <taxon>Philodinidae</taxon>
        <taxon>Rotaria</taxon>
    </lineage>
</organism>
<feature type="transmembrane region" description="Helical" evidence="6">
    <location>
        <begin position="244"/>
        <end position="266"/>
    </location>
</feature>
<keyword evidence="4 6" id="KW-1133">Transmembrane helix</keyword>
<dbReference type="InterPro" id="IPR036259">
    <property type="entry name" value="MFS_trans_sf"/>
</dbReference>
<dbReference type="PANTHER" id="PTHR19444">
    <property type="entry name" value="UNC-93 RELATED"/>
    <property type="match status" value="1"/>
</dbReference>
<dbReference type="Gene3D" id="1.20.1250.20">
    <property type="entry name" value="MFS general substrate transporter like domains"/>
    <property type="match status" value="2"/>
</dbReference>
<keyword evidence="3 6" id="KW-0812">Transmembrane</keyword>
<evidence type="ECO:0000256" key="6">
    <source>
        <dbReference type="SAM" id="Phobius"/>
    </source>
</evidence>
<evidence type="ECO:0000313" key="8">
    <source>
        <dbReference type="Proteomes" id="UP000663855"/>
    </source>
</evidence>
<comment type="similarity">
    <text evidence="2">Belongs to the unc-93 family.</text>
</comment>
<evidence type="ECO:0008006" key="9">
    <source>
        <dbReference type="Google" id="ProtNLM"/>
    </source>
</evidence>
<dbReference type="Pfam" id="PF05978">
    <property type="entry name" value="UNC-93"/>
    <property type="match status" value="1"/>
</dbReference>
<gene>
    <name evidence="7" type="ORF">CJN711_LOCUS23602</name>
</gene>
<dbReference type="GO" id="GO:0016020">
    <property type="term" value="C:membrane"/>
    <property type="evidence" value="ECO:0007669"/>
    <property type="project" value="UniProtKB-SubCell"/>
</dbReference>
<dbReference type="EMBL" id="CAJNOV010010959">
    <property type="protein sequence ID" value="CAF1431580.1"/>
    <property type="molecule type" value="Genomic_DNA"/>
</dbReference>
<proteinExistence type="inferred from homology"/>